<protein>
    <submittedName>
        <fullName evidence="1">Uncharacterized protein</fullName>
    </submittedName>
</protein>
<accession>A0A0P7Z8Z7</accession>
<evidence type="ECO:0000313" key="2">
    <source>
        <dbReference type="Proteomes" id="UP000050465"/>
    </source>
</evidence>
<dbReference type="AlphaFoldDB" id="A0A0P7Z8Z7"/>
<reference evidence="1 2" key="1">
    <citation type="submission" date="2015-09" db="EMBL/GenBank/DDBJ databases">
        <title>Identification and resolution of microdiversity through metagenomic sequencing of parallel consortia.</title>
        <authorList>
            <person name="Nelson W.C."/>
            <person name="Romine M.F."/>
            <person name="Lindemann S.R."/>
        </authorList>
    </citation>
    <scope>NUCLEOTIDE SEQUENCE [LARGE SCALE GENOMIC DNA]</scope>
    <source>
        <strain evidence="1">Ana</strain>
    </source>
</reference>
<dbReference type="EMBL" id="LJZR01000112">
    <property type="protein sequence ID" value="KPQ31301.1"/>
    <property type="molecule type" value="Genomic_DNA"/>
</dbReference>
<gene>
    <name evidence="1" type="ORF">HLUCCA11_24035</name>
</gene>
<comment type="caution">
    <text evidence="1">The sequence shown here is derived from an EMBL/GenBank/DDBJ whole genome shotgun (WGS) entry which is preliminary data.</text>
</comment>
<dbReference type="Proteomes" id="UP000050465">
    <property type="component" value="Unassembled WGS sequence"/>
</dbReference>
<organism evidence="1 2">
    <name type="scientific">Phormidesmis priestleyi Ana</name>
    <dbReference type="NCBI Taxonomy" id="1666911"/>
    <lineage>
        <taxon>Bacteria</taxon>
        <taxon>Bacillati</taxon>
        <taxon>Cyanobacteriota</taxon>
        <taxon>Cyanophyceae</taxon>
        <taxon>Leptolyngbyales</taxon>
        <taxon>Leptolyngbyaceae</taxon>
        <taxon>Phormidesmis</taxon>
    </lineage>
</organism>
<name>A0A0P7Z8Z7_9CYAN</name>
<proteinExistence type="predicted"/>
<sequence length="122" mass="13557">MPHCDLNALSGTIISRYDLVTGYTDSDIFEFDILRDRHINSNLYDISAGDCLVLFLFYDQNNNSILDSRDRLVVFSASASNAESLSPKTGTTFYASPKSISTVFTIGENKHIFESTSVKCVL</sequence>
<dbReference type="STRING" id="1666911.HLUCCA11_24035"/>
<evidence type="ECO:0000313" key="1">
    <source>
        <dbReference type="EMBL" id="KPQ31301.1"/>
    </source>
</evidence>